<evidence type="ECO:0000256" key="2">
    <source>
        <dbReference type="ARBA" id="ARBA00012438"/>
    </source>
</evidence>
<feature type="transmembrane region" description="Helical" evidence="9">
    <location>
        <begin position="7"/>
        <end position="33"/>
    </location>
</feature>
<evidence type="ECO:0000256" key="1">
    <source>
        <dbReference type="ARBA" id="ARBA00000085"/>
    </source>
</evidence>
<protein>
    <recommendedName>
        <fullName evidence="2">histidine kinase</fullName>
        <ecNumber evidence="2">2.7.13.3</ecNumber>
    </recommendedName>
</protein>
<keyword evidence="5" id="KW-0547">Nucleotide-binding</keyword>
<evidence type="ECO:0000256" key="5">
    <source>
        <dbReference type="ARBA" id="ARBA00022741"/>
    </source>
</evidence>
<keyword evidence="9" id="KW-0472">Membrane</keyword>
<dbReference type="RefSeq" id="WP_260998135.1">
    <property type="nucleotide sequence ID" value="NZ_CP054475.1"/>
</dbReference>
<name>A0ABY6A519_9GAMM</name>
<evidence type="ECO:0000256" key="3">
    <source>
        <dbReference type="ARBA" id="ARBA00022553"/>
    </source>
</evidence>
<gene>
    <name evidence="11" type="ORF">HUF19_01215</name>
</gene>
<sequence length="387" mass="43227">MNRIKPNLIIAADIILAALTIGFLATALIFLWLGQVEAVTRVPATPAWIALASTLFLLNLVANVLARLQPWREARRPPVWLWLAMVSALLLMLLFGSGICAVLWILVIAQLPRYFSWRSCLLAALLVPMLVGLYQGLLFDQDFVLINTVLYALFNLFALYICFTLQAEQQAREYASQLVRELKATQSLLSSASKRDERLRIARELHDLLGHHLAALSIQLEIARHTEAQPRDHAIDRAGTIAHLLLSDMREAVSEFRERRGLDLRQALASLLEAVPRPRVWLQIQPGLIIDDVHCAEVILRCAQEALTNILRHSQASRAAIVLRQQGASLQLTVEDNGGLRQLPLPGNGMRGMQERAQDIGGRCDWECGLHGLKLTLTLPWDNGLLV</sequence>
<feature type="transmembrane region" description="Helical" evidence="9">
    <location>
        <begin position="144"/>
        <end position="167"/>
    </location>
</feature>
<dbReference type="PANTHER" id="PTHR24421:SF10">
    <property type="entry name" value="NITRATE_NITRITE SENSOR PROTEIN NARQ"/>
    <property type="match status" value="1"/>
</dbReference>
<keyword evidence="6 11" id="KW-0418">Kinase</keyword>
<feature type="transmembrane region" description="Helical" evidence="9">
    <location>
        <begin position="115"/>
        <end position="137"/>
    </location>
</feature>
<evidence type="ECO:0000313" key="11">
    <source>
        <dbReference type="EMBL" id="UXD86152.1"/>
    </source>
</evidence>
<feature type="transmembrane region" description="Helical" evidence="9">
    <location>
        <begin position="45"/>
        <end position="68"/>
    </location>
</feature>
<dbReference type="EMBL" id="CP054475">
    <property type="protein sequence ID" value="UXD86152.1"/>
    <property type="molecule type" value="Genomic_DNA"/>
</dbReference>
<evidence type="ECO:0000313" key="12">
    <source>
        <dbReference type="Proteomes" id="UP001065322"/>
    </source>
</evidence>
<comment type="catalytic activity">
    <reaction evidence="1">
        <text>ATP + protein L-histidine = ADP + protein N-phospho-L-histidine.</text>
        <dbReference type="EC" id="2.7.13.3"/>
    </reaction>
</comment>
<reference evidence="12" key="1">
    <citation type="submission" date="2020-06" db="EMBL/GenBank/DDBJ databases">
        <title>Thalassolituus marinus alknpb1M-1, a hydrocarbon-degrading bacterium isolated from the deep-sea overlying water using an in-situ strategy from the South China Sea basin.</title>
        <authorList>
            <person name="Dong C."/>
            <person name="Chen Y."/>
            <person name="Shao Z."/>
        </authorList>
    </citation>
    <scope>NUCLEOTIDE SEQUENCE [LARGE SCALE GENOMIC DNA]</scope>
    <source>
        <strain evidence="12">alknpb1M-1</strain>
    </source>
</reference>
<dbReference type="InterPro" id="IPR036890">
    <property type="entry name" value="HATPase_C_sf"/>
</dbReference>
<keyword evidence="9" id="KW-0812">Transmembrane</keyword>
<keyword evidence="12" id="KW-1185">Reference proteome</keyword>
<keyword evidence="9" id="KW-1133">Transmembrane helix</keyword>
<evidence type="ECO:0000256" key="8">
    <source>
        <dbReference type="ARBA" id="ARBA00023012"/>
    </source>
</evidence>
<keyword evidence="4" id="KW-0808">Transferase</keyword>
<dbReference type="GO" id="GO:0016301">
    <property type="term" value="F:kinase activity"/>
    <property type="evidence" value="ECO:0007669"/>
    <property type="project" value="UniProtKB-KW"/>
</dbReference>
<keyword evidence="7" id="KW-0067">ATP-binding</keyword>
<dbReference type="Gene3D" id="3.30.565.10">
    <property type="entry name" value="Histidine kinase-like ATPase, C-terminal domain"/>
    <property type="match status" value="1"/>
</dbReference>
<dbReference type="PANTHER" id="PTHR24421">
    <property type="entry name" value="NITRATE/NITRITE SENSOR PROTEIN NARX-RELATED"/>
    <property type="match status" value="1"/>
</dbReference>
<dbReference type="EC" id="2.7.13.3" evidence="2"/>
<dbReference type="Gene3D" id="1.20.5.1930">
    <property type="match status" value="1"/>
</dbReference>
<proteinExistence type="predicted"/>
<dbReference type="SUPFAM" id="SSF55874">
    <property type="entry name" value="ATPase domain of HSP90 chaperone/DNA topoisomerase II/histidine kinase"/>
    <property type="match status" value="1"/>
</dbReference>
<evidence type="ECO:0000256" key="6">
    <source>
        <dbReference type="ARBA" id="ARBA00022777"/>
    </source>
</evidence>
<keyword evidence="8" id="KW-0902">Two-component regulatory system</keyword>
<feature type="domain" description="Signal transduction histidine kinase subgroup 3 dimerisation and phosphoacceptor" evidence="10">
    <location>
        <begin position="197"/>
        <end position="259"/>
    </location>
</feature>
<dbReference type="CDD" id="cd16917">
    <property type="entry name" value="HATPase_UhpB-NarQ-NarX-like"/>
    <property type="match status" value="1"/>
</dbReference>
<keyword evidence="3" id="KW-0597">Phosphoprotein</keyword>
<organism evidence="11 12">
    <name type="scientific">Thalassolituus hydrocarboniclasticus</name>
    <dbReference type="NCBI Taxonomy" id="2742796"/>
    <lineage>
        <taxon>Bacteria</taxon>
        <taxon>Pseudomonadati</taxon>
        <taxon>Pseudomonadota</taxon>
        <taxon>Gammaproteobacteria</taxon>
        <taxon>Oceanospirillales</taxon>
        <taxon>Oceanospirillaceae</taxon>
        <taxon>Thalassolituus</taxon>
    </lineage>
</organism>
<feature type="transmembrane region" description="Helical" evidence="9">
    <location>
        <begin position="80"/>
        <end position="109"/>
    </location>
</feature>
<dbReference type="Proteomes" id="UP001065322">
    <property type="component" value="Chromosome"/>
</dbReference>
<accession>A0ABY6A519</accession>
<evidence type="ECO:0000256" key="7">
    <source>
        <dbReference type="ARBA" id="ARBA00022840"/>
    </source>
</evidence>
<dbReference type="InterPro" id="IPR011712">
    <property type="entry name" value="Sig_transdc_His_kin_sub3_dim/P"/>
</dbReference>
<dbReference type="InterPro" id="IPR050482">
    <property type="entry name" value="Sensor_HK_TwoCompSys"/>
</dbReference>
<evidence type="ECO:0000256" key="9">
    <source>
        <dbReference type="SAM" id="Phobius"/>
    </source>
</evidence>
<evidence type="ECO:0000259" key="10">
    <source>
        <dbReference type="Pfam" id="PF07730"/>
    </source>
</evidence>
<dbReference type="Pfam" id="PF07730">
    <property type="entry name" value="HisKA_3"/>
    <property type="match status" value="1"/>
</dbReference>
<evidence type="ECO:0000256" key="4">
    <source>
        <dbReference type="ARBA" id="ARBA00022679"/>
    </source>
</evidence>